<dbReference type="InterPro" id="IPR002545">
    <property type="entry name" value="CheW-lke_dom"/>
</dbReference>
<dbReference type="EMBL" id="CP000780">
    <property type="protein sequence ID" value="ABS55765.1"/>
    <property type="molecule type" value="Genomic_DNA"/>
</dbReference>
<protein>
    <submittedName>
        <fullName evidence="3">Putative CheW protein</fullName>
    </submittedName>
</protein>
<evidence type="ECO:0000313" key="4">
    <source>
        <dbReference type="Proteomes" id="UP000002408"/>
    </source>
</evidence>
<dbReference type="InterPro" id="IPR036061">
    <property type="entry name" value="CheW-like_dom_sf"/>
</dbReference>
<dbReference type="SMART" id="SM00260">
    <property type="entry name" value="CheW"/>
    <property type="match status" value="1"/>
</dbReference>
<feature type="region of interest" description="Disordered" evidence="1">
    <location>
        <begin position="1"/>
        <end position="20"/>
    </location>
</feature>
<evidence type="ECO:0000313" key="3">
    <source>
        <dbReference type="EMBL" id="ABS55765.1"/>
    </source>
</evidence>
<dbReference type="Pfam" id="PF01584">
    <property type="entry name" value="CheW"/>
    <property type="match status" value="1"/>
</dbReference>
<evidence type="ECO:0000256" key="1">
    <source>
        <dbReference type="SAM" id="MobiDB-lite"/>
    </source>
</evidence>
<feature type="compositionally biased region" description="Polar residues" evidence="1">
    <location>
        <begin position="1"/>
        <end position="17"/>
    </location>
</feature>
<dbReference type="PANTHER" id="PTHR22617">
    <property type="entry name" value="CHEMOTAXIS SENSOR HISTIDINE KINASE-RELATED"/>
    <property type="match status" value="1"/>
</dbReference>
<reference evidence="4" key="1">
    <citation type="journal article" date="2015" name="Microbiology">
        <title>Genome of Methanoregula boonei 6A8 reveals adaptations to oligotrophic peatland environments.</title>
        <authorList>
            <person name="Braeuer S."/>
            <person name="Cadillo-Quiroz H."/>
            <person name="Kyrpides N."/>
            <person name="Woyke T."/>
            <person name="Goodwin L."/>
            <person name="Detter C."/>
            <person name="Podell S."/>
            <person name="Yavitt J.B."/>
            <person name="Zinder S.H."/>
        </authorList>
    </citation>
    <scope>NUCLEOTIDE SEQUENCE [LARGE SCALE GENOMIC DNA]</scope>
    <source>
        <strain evidence="4">DSM 21154 / JCM 14090 / 6A8</strain>
    </source>
</reference>
<dbReference type="KEGG" id="mbn:Mboo_1247"/>
<dbReference type="GO" id="GO:0006935">
    <property type="term" value="P:chemotaxis"/>
    <property type="evidence" value="ECO:0007669"/>
    <property type="project" value="InterPro"/>
</dbReference>
<dbReference type="GeneID" id="5412076"/>
<feature type="domain" description="CheW-like" evidence="2">
    <location>
        <begin position="36"/>
        <end position="187"/>
    </location>
</feature>
<keyword evidence="4" id="KW-1185">Reference proteome</keyword>
<dbReference type="HOGENOM" id="CLU_048995_3_2_2"/>
<dbReference type="Proteomes" id="UP000002408">
    <property type="component" value="Chromosome"/>
</dbReference>
<dbReference type="GO" id="GO:0007165">
    <property type="term" value="P:signal transduction"/>
    <property type="evidence" value="ECO:0007669"/>
    <property type="project" value="InterPro"/>
</dbReference>
<dbReference type="AlphaFoldDB" id="A7I7Q4"/>
<dbReference type="Gene3D" id="2.30.30.40">
    <property type="entry name" value="SH3 Domains"/>
    <property type="match status" value="1"/>
</dbReference>
<gene>
    <name evidence="3" type="ordered locus">Mboo_1247</name>
</gene>
<dbReference type="RefSeq" id="WP_012106796.1">
    <property type="nucleotide sequence ID" value="NC_009712.1"/>
</dbReference>
<dbReference type="PANTHER" id="PTHR22617:SF23">
    <property type="entry name" value="CHEMOTAXIS PROTEIN CHEW"/>
    <property type="match status" value="1"/>
</dbReference>
<proteinExistence type="predicted"/>
<accession>A7I7Q4</accession>
<evidence type="ECO:0000259" key="2">
    <source>
        <dbReference type="PROSITE" id="PS50851"/>
    </source>
</evidence>
<dbReference type="eggNOG" id="arCOG02395">
    <property type="taxonomic scope" value="Archaea"/>
</dbReference>
<name>A7I7Q4_METB6</name>
<dbReference type="SUPFAM" id="SSF50341">
    <property type="entry name" value="CheW-like"/>
    <property type="match status" value="1"/>
</dbReference>
<organism evidence="3 4">
    <name type="scientific">Methanoregula boonei (strain DSM 21154 / JCM 14090 / 6A8)</name>
    <dbReference type="NCBI Taxonomy" id="456442"/>
    <lineage>
        <taxon>Archaea</taxon>
        <taxon>Methanobacteriati</taxon>
        <taxon>Methanobacteriota</taxon>
        <taxon>Stenosarchaea group</taxon>
        <taxon>Methanomicrobia</taxon>
        <taxon>Methanomicrobiales</taxon>
        <taxon>Methanoregulaceae</taxon>
        <taxon>Methanoregula</taxon>
    </lineage>
</organism>
<dbReference type="GO" id="GO:0005829">
    <property type="term" value="C:cytosol"/>
    <property type="evidence" value="ECO:0007669"/>
    <property type="project" value="TreeGrafter"/>
</dbReference>
<sequence>MTKTSENGSGGSLSPSAIRSRAEALRRGTSGAGANTVQVVEFLLGKEHFAVDLFNVREVVEYKTITQLPDTPAYIKGIIDLRGEITTIIDLKERLNIPRKEGASDENCRIIVLDDSITRSKTGIMVDNVSSVTTFDQSAVDTSTSSVEQNNSAIIGIIKKRVRIKDRDANELLILIDIKRLVSDNEVGIDLASTAPEEIAA</sequence>
<dbReference type="Gene3D" id="2.40.50.180">
    <property type="entry name" value="CheA-289, Domain 4"/>
    <property type="match status" value="1"/>
</dbReference>
<dbReference type="PROSITE" id="PS50851">
    <property type="entry name" value="CHEW"/>
    <property type="match status" value="1"/>
</dbReference>
<dbReference type="OrthoDB" id="115049at2157"/>
<dbReference type="InterPro" id="IPR039315">
    <property type="entry name" value="CheW"/>
</dbReference>
<dbReference type="STRING" id="456442.Mboo_1247"/>